<evidence type="ECO:0000313" key="2">
    <source>
        <dbReference type="Proteomes" id="UP000192439"/>
    </source>
</evidence>
<organism evidence="1 2">
    <name type="scientific">Microcystis aeruginosa PCC 7806SL</name>
    <dbReference type="NCBI Taxonomy" id="1903187"/>
    <lineage>
        <taxon>Bacteria</taxon>
        <taxon>Bacillati</taxon>
        <taxon>Cyanobacteriota</taxon>
        <taxon>Cyanophyceae</taxon>
        <taxon>Oscillatoriophycideae</taxon>
        <taxon>Chroococcales</taxon>
        <taxon>Microcystaceae</taxon>
        <taxon>Microcystis</taxon>
    </lineage>
</organism>
<protein>
    <submittedName>
        <fullName evidence="1">Uncharacterized protein</fullName>
    </submittedName>
</protein>
<proteinExistence type="predicted"/>
<reference evidence="1 2" key="1">
    <citation type="journal article" date="2018" name="Harmful Algae">
        <title>The highly heterogeneous methylated genomes and diverse restriction-modification systems of bloom-forming Microcystis.</title>
        <authorList>
            <person name="Zhao L."/>
            <person name="Song Y."/>
            <person name="Li L."/>
            <person name="Gan N."/>
            <person name="Brand J.J."/>
            <person name="Song L."/>
        </authorList>
    </citation>
    <scope>NUCLEOTIDE SEQUENCE [LARGE SCALE GENOMIC DNA]</scope>
    <source>
        <strain evidence="1 2">PCC 7806SL</strain>
    </source>
</reference>
<evidence type="ECO:0000313" key="1">
    <source>
        <dbReference type="EMBL" id="ARI79618.1"/>
    </source>
</evidence>
<dbReference type="AlphaFoldDB" id="A0AB33BJB4"/>
<accession>A0AB33BJB4</accession>
<name>A0AB33BJB4_MICA7</name>
<gene>
    <name evidence="1" type="ORF">BH695_0337</name>
</gene>
<sequence length="37" mass="4261">MLMLFGYTLLGTLSIFVELRHQSPCDFFPLIAVIYPN</sequence>
<dbReference type="Proteomes" id="UP000192439">
    <property type="component" value="Chromosome"/>
</dbReference>
<dbReference type="EMBL" id="CP020771">
    <property type="protein sequence ID" value="ARI79618.1"/>
    <property type="molecule type" value="Genomic_DNA"/>
</dbReference>
<keyword evidence="2" id="KW-1185">Reference proteome</keyword>